<gene>
    <name evidence="2" type="ordered locus">VIT_18s0041g01130</name>
</gene>
<dbReference type="Gene3D" id="2.40.50.140">
    <property type="entry name" value="Nucleic acid-binding proteins"/>
    <property type="match status" value="1"/>
</dbReference>
<dbReference type="Proteomes" id="UP000009183">
    <property type="component" value="Chromosome 18"/>
</dbReference>
<evidence type="ECO:0000313" key="2">
    <source>
        <dbReference type="EMBL" id="CCB61684.1"/>
    </source>
</evidence>
<dbReference type="InParanoid" id="F6I3W1"/>
<dbReference type="SUPFAM" id="SSF50249">
    <property type="entry name" value="Nucleic acid-binding proteins"/>
    <property type="match status" value="1"/>
</dbReference>
<accession>F6I3W1</accession>
<dbReference type="HOGENOM" id="CLU_1597431_0_0_1"/>
<feature type="domain" description="S1 motif" evidence="1">
    <location>
        <begin position="65"/>
        <end position="129"/>
    </location>
</feature>
<reference evidence="3" key="1">
    <citation type="journal article" date="2007" name="Nature">
        <title>The grapevine genome sequence suggests ancestral hexaploidization in major angiosperm phyla.</title>
        <authorList>
            <consortium name="The French-Italian Public Consortium for Grapevine Genome Characterization."/>
            <person name="Jaillon O."/>
            <person name="Aury J.-M."/>
            <person name="Noel B."/>
            <person name="Policriti A."/>
            <person name="Clepet C."/>
            <person name="Casagrande A."/>
            <person name="Choisne N."/>
            <person name="Aubourg S."/>
            <person name="Vitulo N."/>
            <person name="Jubin C."/>
            <person name="Vezzi A."/>
            <person name="Legeai F."/>
            <person name="Hugueney P."/>
            <person name="Dasilva C."/>
            <person name="Horner D."/>
            <person name="Mica E."/>
            <person name="Jublot D."/>
            <person name="Poulain J."/>
            <person name="Bruyere C."/>
            <person name="Billault A."/>
            <person name="Segurens B."/>
            <person name="Gouyvenoux M."/>
            <person name="Ugarte E."/>
            <person name="Cattonaro F."/>
            <person name="Anthouard V."/>
            <person name="Vico V."/>
            <person name="Del Fabbro C."/>
            <person name="Alaux M."/>
            <person name="Di Gaspero G."/>
            <person name="Dumas V."/>
            <person name="Felice N."/>
            <person name="Paillard S."/>
            <person name="Juman I."/>
            <person name="Moroldo M."/>
            <person name="Scalabrin S."/>
            <person name="Canaguier A."/>
            <person name="Le Clainche I."/>
            <person name="Malacrida G."/>
            <person name="Durand E."/>
            <person name="Pesole G."/>
            <person name="Laucou V."/>
            <person name="Chatelet P."/>
            <person name="Merdinoglu D."/>
            <person name="Delledonne M."/>
            <person name="Pezzotti M."/>
            <person name="Lecharny A."/>
            <person name="Scarpelli C."/>
            <person name="Artiguenave F."/>
            <person name="Pe M.E."/>
            <person name="Valle G."/>
            <person name="Morgante M."/>
            <person name="Caboche M."/>
            <person name="Adam-Blondon A.-F."/>
            <person name="Weissenbach J."/>
            <person name="Quetier F."/>
            <person name="Wincker P."/>
        </authorList>
    </citation>
    <scope>NUCLEOTIDE SEQUENCE [LARGE SCALE GENOMIC DNA]</scope>
    <source>
        <strain evidence="3">cv. Pinot noir / PN40024</strain>
    </source>
</reference>
<dbReference type="InterPro" id="IPR003029">
    <property type="entry name" value="S1_domain"/>
</dbReference>
<dbReference type="STRING" id="29760.F6I3W1"/>
<evidence type="ECO:0000259" key="1">
    <source>
        <dbReference type="PROSITE" id="PS50126"/>
    </source>
</evidence>
<dbReference type="InterPro" id="IPR045209">
    <property type="entry name" value="Rrp5"/>
</dbReference>
<dbReference type="AlphaFoldDB" id="F6I3W1"/>
<dbReference type="OrthoDB" id="1727513at2759"/>
<dbReference type="PANTHER" id="PTHR23270:SF10">
    <property type="entry name" value="PROTEIN RRP5 HOMOLOG"/>
    <property type="match status" value="1"/>
</dbReference>
<name>F6I3W1_VITVI</name>
<organism evidence="2 3">
    <name type="scientific">Vitis vinifera</name>
    <name type="common">Grape</name>
    <dbReference type="NCBI Taxonomy" id="29760"/>
    <lineage>
        <taxon>Eukaryota</taxon>
        <taxon>Viridiplantae</taxon>
        <taxon>Streptophyta</taxon>
        <taxon>Embryophyta</taxon>
        <taxon>Tracheophyta</taxon>
        <taxon>Spermatophyta</taxon>
        <taxon>Magnoliopsida</taxon>
        <taxon>eudicotyledons</taxon>
        <taxon>Gunneridae</taxon>
        <taxon>Pentapetalae</taxon>
        <taxon>rosids</taxon>
        <taxon>Vitales</taxon>
        <taxon>Vitaceae</taxon>
        <taxon>Viteae</taxon>
        <taxon>Vitis</taxon>
    </lineage>
</organism>
<dbReference type="PROSITE" id="PS50126">
    <property type="entry name" value="S1"/>
    <property type="match status" value="1"/>
</dbReference>
<proteinExistence type="predicted"/>
<dbReference type="EMBL" id="FN596744">
    <property type="protein sequence ID" value="CCB61684.1"/>
    <property type="molecule type" value="Genomic_DNA"/>
</dbReference>
<evidence type="ECO:0000313" key="3">
    <source>
        <dbReference type="Proteomes" id="UP000009183"/>
    </source>
</evidence>
<dbReference type="GO" id="GO:0006364">
    <property type="term" value="P:rRNA processing"/>
    <property type="evidence" value="ECO:0007669"/>
    <property type="project" value="InterPro"/>
</dbReference>
<dbReference type="InterPro" id="IPR012340">
    <property type="entry name" value="NA-bd_OB-fold"/>
</dbReference>
<sequence>MVWLSLLLIHKKPQVTISRIPGIPAKIPVTAHPLAEEPVEIASNINYHVKYSLHFFFLPSGFNFGTVTEGRIQDAKDFGVVINFEKYNDVFGFISYYQLNGTTTERGSPVQAVVLDVAKTEHLVDLSLKPEFLDRHREDSSNSQVGKKKCRRETLSLLLLWHFQALQ</sequence>
<keyword evidence="3" id="KW-1185">Reference proteome</keyword>
<dbReference type="eggNOG" id="KOG1070">
    <property type="taxonomic scope" value="Eukaryota"/>
</dbReference>
<dbReference type="PANTHER" id="PTHR23270">
    <property type="entry name" value="PROGRAMMED CELL DEATH PROTEIN 11 PRE-RRNA PROCESSING PROTEIN RRP5"/>
    <property type="match status" value="1"/>
</dbReference>
<dbReference type="GO" id="GO:0003676">
    <property type="term" value="F:nucleic acid binding"/>
    <property type="evidence" value="ECO:0007669"/>
    <property type="project" value="InterPro"/>
</dbReference>
<dbReference type="PaxDb" id="29760-VIT_18s0041g01130.t01"/>
<protein>
    <recommendedName>
        <fullName evidence="1">S1 motif domain-containing protein</fullName>
    </recommendedName>
</protein>